<accession>A0A2P5B258</accession>
<reference evidence="3" key="1">
    <citation type="submission" date="2016-06" db="EMBL/GenBank/DDBJ databases">
        <title>Parallel loss of symbiosis genes in relatives of nitrogen-fixing non-legume Parasponia.</title>
        <authorList>
            <person name="Van Velzen R."/>
            <person name="Holmer R."/>
            <person name="Bu F."/>
            <person name="Rutten L."/>
            <person name="Van Zeijl A."/>
            <person name="Liu W."/>
            <person name="Santuari L."/>
            <person name="Cao Q."/>
            <person name="Sharma T."/>
            <person name="Shen D."/>
            <person name="Roswanjaya Y."/>
            <person name="Wardhani T."/>
            <person name="Kalhor M.S."/>
            <person name="Jansen J."/>
            <person name="Van den Hoogen J."/>
            <person name="Gungor B."/>
            <person name="Hartog M."/>
            <person name="Hontelez J."/>
            <person name="Verver J."/>
            <person name="Yang W.-C."/>
            <person name="Schijlen E."/>
            <person name="Repin R."/>
            <person name="Schilthuizen M."/>
            <person name="Schranz E."/>
            <person name="Heidstra R."/>
            <person name="Miyata K."/>
            <person name="Fedorova E."/>
            <person name="Kohlen W."/>
            <person name="Bisseling T."/>
            <person name="Smit S."/>
            <person name="Geurts R."/>
        </authorList>
    </citation>
    <scope>NUCLEOTIDE SEQUENCE [LARGE SCALE GENOMIC DNA]</scope>
    <source>
        <strain evidence="3">cv. RG33-2</strain>
    </source>
</reference>
<evidence type="ECO:0000259" key="1">
    <source>
        <dbReference type="PROSITE" id="PS50011"/>
    </source>
</evidence>
<dbReference type="GO" id="GO:0005524">
    <property type="term" value="F:ATP binding"/>
    <property type="evidence" value="ECO:0007669"/>
    <property type="project" value="InterPro"/>
</dbReference>
<organism evidence="2 3">
    <name type="scientific">Trema orientale</name>
    <name type="common">Charcoal tree</name>
    <name type="synonym">Celtis orientalis</name>
    <dbReference type="NCBI Taxonomy" id="63057"/>
    <lineage>
        <taxon>Eukaryota</taxon>
        <taxon>Viridiplantae</taxon>
        <taxon>Streptophyta</taxon>
        <taxon>Embryophyta</taxon>
        <taxon>Tracheophyta</taxon>
        <taxon>Spermatophyta</taxon>
        <taxon>Magnoliopsida</taxon>
        <taxon>eudicotyledons</taxon>
        <taxon>Gunneridae</taxon>
        <taxon>Pentapetalae</taxon>
        <taxon>rosids</taxon>
        <taxon>fabids</taxon>
        <taxon>Rosales</taxon>
        <taxon>Cannabaceae</taxon>
        <taxon>Trema</taxon>
    </lineage>
</organism>
<evidence type="ECO:0000313" key="3">
    <source>
        <dbReference type="Proteomes" id="UP000237000"/>
    </source>
</evidence>
<dbReference type="AlphaFoldDB" id="A0A2P5B258"/>
<sequence length="128" mass="14840">MGSEPSRQGDVYSYGILLLEMFTGRRPTDEMFKDDFKLHSFLKMALPKRLVQIVDSSLLAREVEETTTRREQARNYISNRMHFFEIGLSCSEESPNQRMSTEDVPSKLQHIIIDYKAIGIHQRVRSTG</sequence>
<comment type="caution">
    <text evidence="2">The sequence shown here is derived from an EMBL/GenBank/DDBJ whole genome shotgun (WGS) entry which is preliminary data.</text>
</comment>
<dbReference type="STRING" id="63057.A0A2P5B258"/>
<proteinExistence type="predicted"/>
<dbReference type="InterPro" id="IPR000719">
    <property type="entry name" value="Prot_kinase_dom"/>
</dbReference>
<dbReference type="InParanoid" id="A0A2P5B258"/>
<feature type="domain" description="Protein kinase" evidence="1">
    <location>
        <begin position="1"/>
        <end position="113"/>
    </location>
</feature>
<name>A0A2P5B258_TREOI</name>
<keyword evidence="3" id="KW-1185">Reference proteome</keyword>
<dbReference type="GO" id="GO:0004672">
    <property type="term" value="F:protein kinase activity"/>
    <property type="evidence" value="ECO:0007669"/>
    <property type="project" value="InterPro"/>
</dbReference>
<dbReference type="GO" id="GO:0016020">
    <property type="term" value="C:membrane"/>
    <property type="evidence" value="ECO:0007669"/>
    <property type="project" value="TreeGrafter"/>
</dbReference>
<evidence type="ECO:0000313" key="2">
    <source>
        <dbReference type="EMBL" id="PON42855.1"/>
    </source>
</evidence>
<dbReference type="EMBL" id="JXTC01000625">
    <property type="protein sequence ID" value="PON42855.1"/>
    <property type="molecule type" value="Genomic_DNA"/>
</dbReference>
<gene>
    <name evidence="2" type="ORF">TorRG33x02_334830</name>
</gene>
<keyword evidence="2" id="KW-0808">Transferase</keyword>
<dbReference type="PANTHER" id="PTHR48055:SF55">
    <property type="entry name" value="PROTEIN KINASE DOMAIN-CONTAINING PROTEIN"/>
    <property type="match status" value="1"/>
</dbReference>
<dbReference type="SUPFAM" id="SSF56112">
    <property type="entry name" value="Protein kinase-like (PK-like)"/>
    <property type="match status" value="1"/>
</dbReference>
<dbReference type="OrthoDB" id="1103805at2759"/>
<dbReference type="PANTHER" id="PTHR48055">
    <property type="entry name" value="LEUCINE-RICH REPEAT RECEPTOR PROTEIN KINASE EMS1"/>
    <property type="match status" value="1"/>
</dbReference>
<dbReference type="Proteomes" id="UP000237000">
    <property type="component" value="Unassembled WGS sequence"/>
</dbReference>
<keyword evidence="2" id="KW-0418">Kinase</keyword>
<dbReference type="InterPro" id="IPR051564">
    <property type="entry name" value="LRR_receptor-like_kinase"/>
</dbReference>
<dbReference type="InterPro" id="IPR011009">
    <property type="entry name" value="Kinase-like_dom_sf"/>
</dbReference>
<protein>
    <submittedName>
        <fullName evidence="2">Tyrosine-protein kinase</fullName>
    </submittedName>
</protein>
<dbReference type="PROSITE" id="PS50011">
    <property type="entry name" value="PROTEIN_KINASE_DOM"/>
    <property type="match status" value="1"/>
</dbReference>
<dbReference type="Gene3D" id="1.10.510.10">
    <property type="entry name" value="Transferase(Phosphotransferase) domain 1"/>
    <property type="match status" value="1"/>
</dbReference>